<organism evidence="3 4">
    <name type="scientific">Ginsengibacter hankyongi</name>
    <dbReference type="NCBI Taxonomy" id="2607284"/>
    <lineage>
        <taxon>Bacteria</taxon>
        <taxon>Pseudomonadati</taxon>
        <taxon>Bacteroidota</taxon>
        <taxon>Chitinophagia</taxon>
        <taxon>Chitinophagales</taxon>
        <taxon>Chitinophagaceae</taxon>
        <taxon>Ginsengibacter</taxon>
    </lineage>
</organism>
<dbReference type="InterPro" id="IPR004629">
    <property type="entry name" value="WecG_TagA_CpsF"/>
</dbReference>
<keyword evidence="2 3" id="KW-0808">Transferase</keyword>
<evidence type="ECO:0000313" key="3">
    <source>
        <dbReference type="EMBL" id="KAA9039297.1"/>
    </source>
</evidence>
<dbReference type="PANTHER" id="PTHR34136:SF1">
    <property type="entry name" value="UDP-N-ACETYL-D-MANNOSAMINURONIC ACID TRANSFERASE"/>
    <property type="match status" value="1"/>
</dbReference>
<accession>A0A5J5IKU3</accession>
<proteinExistence type="predicted"/>
<dbReference type="NCBIfam" id="TIGR00696">
    <property type="entry name" value="wecG_tagA_cpsF"/>
    <property type="match status" value="1"/>
</dbReference>
<reference evidence="3 4" key="1">
    <citation type="submission" date="2019-09" db="EMBL/GenBank/DDBJ databases">
        <title>Draft genome sequence of Ginsengibacter sp. BR5-29.</title>
        <authorList>
            <person name="Im W.-T."/>
        </authorList>
    </citation>
    <scope>NUCLEOTIDE SEQUENCE [LARGE SCALE GENOMIC DNA]</scope>
    <source>
        <strain evidence="3 4">BR5-29</strain>
    </source>
</reference>
<gene>
    <name evidence="3" type="ORF">FW778_10730</name>
</gene>
<dbReference type="EMBL" id="VYQF01000002">
    <property type="protein sequence ID" value="KAA9039297.1"/>
    <property type="molecule type" value="Genomic_DNA"/>
</dbReference>
<dbReference type="GO" id="GO:0016758">
    <property type="term" value="F:hexosyltransferase activity"/>
    <property type="evidence" value="ECO:0007669"/>
    <property type="project" value="TreeGrafter"/>
</dbReference>
<evidence type="ECO:0000256" key="1">
    <source>
        <dbReference type="ARBA" id="ARBA00022676"/>
    </source>
</evidence>
<dbReference type="Pfam" id="PF03808">
    <property type="entry name" value="Glyco_tran_WecG"/>
    <property type="match status" value="1"/>
</dbReference>
<evidence type="ECO:0000256" key="2">
    <source>
        <dbReference type="ARBA" id="ARBA00022679"/>
    </source>
</evidence>
<dbReference type="AlphaFoldDB" id="A0A5J5IKU3"/>
<keyword evidence="1" id="KW-0328">Glycosyltransferase</keyword>
<evidence type="ECO:0000313" key="4">
    <source>
        <dbReference type="Proteomes" id="UP000326903"/>
    </source>
</evidence>
<sequence>MTRKSLINFPLSTGKYCSFTDYIIKLACQRKSSFVCVANVHMFIEAYKDPKFLQIINNADLVTPDGIPLIWGLRILYSFKQSRVAGMDLLPDLLSRMEAQKIAAYFYGSTEIILNMTKSYLTNKFPNLILAGFHSPPFGGIPTDEREIIAQINSSSPSIVFVILGCPKQERWMASMKDKIQTLMIGIGGALPVMLGIQRRAPLWMQKAGLEWLFRLSQEPRRLFRRYITTNTLFLWILLKELITIKILKPLRLLKSL</sequence>
<dbReference type="CDD" id="cd06533">
    <property type="entry name" value="Glyco_transf_WecG_TagA"/>
    <property type="match status" value="1"/>
</dbReference>
<dbReference type="Proteomes" id="UP000326903">
    <property type="component" value="Unassembled WGS sequence"/>
</dbReference>
<dbReference type="PANTHER" id="PTHR34136">
    <property type="match status" value="1"/>
</dbReference>
<name>A0A5J5IKU3_9BACT</name>
<comment type="caution">
    <text evidence="3">The sequence shown here is derived from an EMBL/GenBank/DDBJ whole genome shotgun (WGS) entry which is preliminary data.</text>
</comment>
<protein>
    <submittedName>
        <fullName evidence="3">WecB/TagA/CpsF family glycosyltransferase</fullName>
    </submittedName>
</protein>
<keyword evidence="4" id="KW-1185">Reference proteome</keyword>